<dbReference type="OrthoDB" id="6506916at2759"/>
<name>A0A7R9L6X1_9ACAR</name>
<keyword evidence="2" id="KW-1185">Reference proteome</keyword>
<gene>
    <name evidence="1" type="ORF">OSB1V03_LOCUS16504</name>
</gene>
<sequence>ECHWAAVWKCGHRFIRAHKFLDLIGNVDSFEPKCALRSAFFVCLKSTSKGKSCHKHKSSPRSQTKKFRKRLADTLWSTRTCLLGNKNSVISY</sequence>
<organism evidence="1">
    <name type="scientific">Medioppia subpectinata</name>
    <dbReference type="NCBI Taxonomy" id="1979941"/>
    <lineage>
        <taxon>Eukaryota</taxon>
        <taxon>Metazoa</taxon>
        <taxon>Ecdysozoa</taxon>
        <taxon>Arthropoda</taxon>
        <taxon>Chelicerata</taxon>
        <taxon>Arachnida</taxon>
        <taxon>Acari</taxon>
        <taxon>Acariformes</taxon>
        <taxon>Sarcoptiformes</taxon>
        <taxon>Oribatida</taxon>
        <taxon>Brachypylina</taxon>
        <taxon>Oppioidea</taxon>
        <taxon>Oppiidae</taxon>
        <taxon>Medioppia</taxon>
    </lineage>
</organism>
<evidence type="ECO:0000313" key="2">
    <source>
        <dbReference type="Proteomes" id="UP000759131"/>
    </source>
</evidence>
<dbReference type="EMBL" id="OC873040">
    <property type="protein sequence ID" value="CAD7636115.1"/>
    <property type="molecule type" value="Genomic_DNA"/>
</dbReference>
<dbReference type="Proteomes" id="UP000759131">
    <property type="component" value="Unassembled WGS sequence"/>
</dbReference>
<protein>
    <submittedName>
        <fullName evidence="1">Uncharacterized protein</fullName>
    </submittedName>
</protein>
<evidence type="ECO:0000313" key="1">
    <source>
        <dbReference type="EMBL" id="CAD7636115.1"/>
    </source>
</evidence>
<dbReference type="EMBL" id="CAJPIZ010018465">
    <property type="protein sequence ID" value="CAG2116545.1"/>
    <property type="molecule type" value="Genomic_DNA"/>
</dbReference>
<reference evidence="1" key="1">
    <citation type="submission" date="2020-11" db="EMBL/GenBank/DDBJ databases">
        <authorList>
            <person name="Tran Van P."/>
        </authorList>
    </citation>
    <scope>NUCLEOTIDE SEQUENCE</scope>
</reference>
<proteinExistence type="predicted"/>
<accession>A0A7R9L6X1</accession>
<feature type="non-terminal residue" evidence="1">
    <location>
        <position position="1"/>
    </location>
</feature>
<dbReference type="AlphaFoldDB" id="A0A7R9L6X1"/>